<dbReference type="OMA" id="WGINKIN"/>
<dbReference type="GO" id="GO:0046982">
    <property type="term" value="F:protein heterodimerization activity"/>
    <property type="evidence" value="ECO:0007669"/>
    <property type="project" value="InterPro"/>
</dbReference>
<evidence type="ECO:0000313" key="4">
    <source>
        <dbReference type="Proteomes" id="UP000053676"/>
    </source>
</evidence>
<reference evidence="4" key="1">
    <citation type="journal article" date="2014" name="Nat. Genet.">
        <title>Genome of the human hookworm Necator americanus.</title>
        <authorList>
            <person name="Tang Y.T."/>
            <person name="Gao X."/>
            <person name="Rosa B.A."/>
            <person name="Abubucker S."/>
            <person name="Hallsworth-Pepin K."/>
            <person name="Martin J."/>
            <person name="Tyagi R."/>
            <person name="Heizer E."/>
            <person name="Zhang X."/>
            <person name="Bhonagiri-Palsikar V."/>
            <person name="Minx P."/>
            <person name="Warren W.C."/>
            <person name="Wang Q."/>
            <person name="Zhan B."/>
            <person name="Hotez P.J."/>
            <person name="Sternberg P.W."/>
            <person name="Dougall A."/>
            <person name="Gaze S.T."/>
            <person name="Mulvenna J."/>
            <person name="Sotillo J."/>
            <person name="Ranganathan S."/>
            <person name="Rabelo E.M."/>
            <person name="Wilson R.K."/>
            <person name="Felgner P.L."/>
            <person name="Bethony J."/>
            <person name="Hawdon J.M."/>
            <person name="Gasser R.B."/>
            <person name="Loukas A."/>
            <person name="Mitreva M."/>
        </authorList>
    </citation>
    <scope>NUCLEOTIDE SEQUENCE [LARGE SCALE GENOMIC DNA]</scope>
</reference>
<gene>
    <name evidence="3" type="ORF">NECAME_14960</name>
</gene>
<keyword evidence="1" id="KW-0238">DNA-binding</keyword>
<dbReference type="Proteomes" id="UP000053676">
    <property type="component" value="Unassembled WGS sequence"/>
</dbReference>
<feature type="region of interest" description="Disordered" evidence="2">
    <location>
        <begin position="1"/>
        <end position="26"/>
    </location>
</feature>
<dbReference type="KEGG" id="nai:NECAME_14960"/>
<dbReference type="InterPro" id="IPR002119">
    <property type="entry name" value="Histone_H2A"/>
</dbReference>
<evidence type="ECO:0000313" key="3">
    <source>
        <dbReference type="EMBL" id="ETN70137.1"/>
    </source>
</evidence>
<dbReference type="SMART" id="SM00414">
    <property type="entry name" value="H2A"/>
    <property type="match status" value="1"/>
</dbReference>
<comment type="similarity">
    <text evidence="1">Belongs to the histone H2A family.</text>
</comment>
<comment type="subunit">
    <text evidence="1">The nucleosome is a histone octamer containing two molecules each of H2A, H2B, H3 and H4 assembled in one H3-H4 heterotetramer and two H2A-H2B heterodimers. The octamer wraps approximately 147 bp of DNA.</text>
</comment>
<accession>W2SN48</accession>
<dbReference type="PRINTS" id="PR00620">
    <property type="entry name" value="HISTONEH2A"/>
</dbReference>
<dbReference type="InterPro" id="IPR009072">
    <property type="entry name" value="Histone-fold"/>
</dbReference>
<name>W2SN48_NECAM</name>
<comment type="subcellular location">
    <subcellularLocation>
        <location evidence="1">Nucleus</location>
    </subcellularLocation>
</comment>
<dbReference type="GO" id="GO:0005634">
    <property type="term" value="C:nucleus"/>
    <property type="evidence" value="ECO:0007669"/>
    <property type="project" value="UniProtKB-SubCell"/>
</dbReference>
<dbReference type="GO" id="GO:0003677">
    <property type="term" value="F:DNA binding"/>
    <property type="evidence" value="ECO:0007669"/>
    <property type="project" value="UniProtKB-KW"/>
</dbReference>
<keyword evidence="1" id="KW-0539">Nucleus</keyword>
<dbReference type="PANTHER" id="PTHR23430">
    <property type="entry name" value="HISTONE H2A"/>
    <property type="match status" value="1"/>
</dbReference>
<dbReference type="GO" id="GO:0030527">
    <property type="term" value="F:structural constituent of chromatin"/>
    <property type="evidence" value="ECO:0007669"/>
    <property type="project" value="InterPro"/>
</dbReference>
<dbReference type="AlphaFoldDB" id="W2SN48"/>
<keyword evidence="1" id="KW-0158">Chromosome</keyword>
<sequence length="87" mass="9703">MSEHGKGGKAKSGRKAKSHSLRSQLQFPVGRLHSMLRKDNYAGRIQEGAPFFLAAVLEYFAAEVFFLTGNAVWGINKINDVDRSMYV</sequence>
<dbReference type="OrthoDB" id="9419637at2759"/>
<dbReference type="EMBL" id="KI669012">
    <property type="protein sequence ID" value="ETN70137.1"/>
    <property type="molecule type" value="Genomic_DNA"/>
</dbReference>
<dbReference type="Gene3D" id="1.10.20.10">
    <property type="entry name" value="Histone, subunit A"/>
    <property type="match status" value="1"/>
</dbReference>
<evidence type="ECO:0000256" key="2">
    <source>
        <dbReference type="SAM" id="MobiDB-lite"/>
    </source>
</evidence>
<dbReference type="STRING" id="51031.W2SN48"/>
<protein>
    <recommendedName>
        <fullName evidence="1">Histone H2A</fullName>
    </recommendedName>
</protein>
<organism evidence="3 4">
    <name type="scientific">Necator americanus</name>
    <name type="common">Human hookworm</name>
    <dbReference type="NCBI Taxonomy" id="51031"/>
    <lineage>
        <taxon>Eukaryota</taxon>
        <taxon>Metazoa</taxon>
        <taxon>Ecdysozoa</taxon>
        <taxon>Nematoda</taxon>
        <taxon>Chromadorea</taxon>
        <taxon>Rhabditida</taxon>
        <taxon>Rhabditina</taxon>
        <taxon>Rhabditomorpha</taxon>
        <taxon>Strongyloidea</taxon>
        <taxon>Ancylostomatidae</taxon>
        <taxon>Bunostominae</taxon>
        <taxon>Necator</taxon>
    </lineage>
</organism>
<keyword evidence="4" id="KW-1185">Reference proteome</keyword>
<dbReference type="SUPFAM" id="SSF47113">
    <property type="entry name" value="Histone-fold"/>
    <property type="match status" value="1"/>
</dbReference>
<proteinExistence type="inferred from homology"/>
<dbReference type="CDD" id="cd00074">
    <property type="entry name" value="HFD_H2A"/>
    <property type="match status" value="1"/>
</dbReference>
<evidence type="ECO:0000256" key="1">
    <source>
        <dbReference type="RuleBase" id="RU003767"/>
    </source>
</evidence>
<dbReference type="GO" id="GO:0000786">
    <property type="term" value="C:nucleosome"/>
    <property type="evidence" value="ECO:0007669"/>
    <property type="project" value="UniProtKB-KW"/>
</dbReference>
<keyword evidence="1" id="KW-0544">Nucleosome core</keyword>
<feature type="compositionally biased region" description="Basic residues" evidence="2">
    <location>
        <begin position="7"/>
        <end position="20"/>
    </location>
</feature>